<dbReference type="Pfam" id="PF08818">
    <property type="entry name" value="DUF1801"/>
    <property type="match status" value="1"/>
</dbReference>
<keyword evidence="3" id="KW-1185">Reference proteome</keyword>
<accession>A0ABS9V1S9</accession>
<dbReference type="Proteomes" id="UP001165489">
    <property type="component" value="Unassembled WGS sequence"/>
</dbReference>
<dbReference type="Pfam" id="PF13376">
    <property type="entry name" value="OmdA"/>
    <property type="match status" value="1"/>
</dbReference>
<evidence type="ECO:0000313" key="3">
    <source>
        <dbReference type="Proteomes" id="UP001165489"/>
    </source>
</evidence>
<dbReference type="SUPFAM" id="SSF159888">
    <property type="entry name" value="YdhG-like"/>
    <property type="match status" value="1"/>
</dbReference>
<protein>
    <submittedName>
        <fullName evidence="2">DUF1801 domain-containing protein</fullName>
    </submittedName>
</protein>
<organism evidence="2 3">
    <name type="scientific">Belliella filtrata</name>
    <dbReference type="NCBI Taxonomy" id="2923435"/>
    <lineage>
        <taxon>Bacteria</taxon>
        <taxon>Pseudomonadati</taxon>
        <taxon>Bacteroidota</taxon>
        <taxon>Cytophagia</taxon>
        <taxon>Cytophagales</taxon>
        <taxon>Cyclobacteriaceae</taxon>
        <taxon>Belliella</taxon>
    </lineage>
</organism>
<evidence type="ECO:0000259" key="1">
    <source>
        <dbReference type="Pfam" id="PF08818"/>
    </source>
</evidence>
<evidence type="ECO:0000313" key="2">
    <source>
        <dbReference type="EMBL" id="MCH7410382.1"/>
    </source>
</evidence>
<reference evidence="2" key="1">
    <citation type="submission" date="2022-03" db="EMBL/GenBank/DDBJ databases">
        <title>De novo assembled genomes of Belliella spp. (Cyclobacteriaceae) strains.</title>
        <authorList>
            <person name="Szabo A."/>
            <person name="Korponai K."/>
            <person name="Felfoldi T."/>
        </authorList>
    </citation>
    <scope>NUCLEOTIDE SEQUENCE</scope>
    <source>
        <strain evidence="2">DSM 111904</strain>
    </source>
</reference>
<dbReference type="RefSeq" id="WP_241348749.1">
    <property type="nucleotide sequence ID" value="NZ_JAKZGP010000035.1"/>
</dbReference>
<proteinExistence type="predicted"/>
<dbReference type="Gene3D" id="3.90.1150.200">
    <property type="match status" value="1"/>
</dbReference>
<dbReference type="InterPro" id="IPR014922">
    <property type="entry name" value="YdhG-like"/>
</dbReference>
<dbReference type="EMBL" id="JAKZGP010000035">
    <property type="protein sequence ID" value="MCH7410382.1"/>
    <property type="molecule type" value="Genomic_DNA"/>
</dbReference>
<gene>
    <name evidence="2" type="ORF">MM239_13325</name>
</gene>
<feature type="domain" description="YdhG-like" evidence="1">
    <location>
        <begin position="7"/>
        <end position="104"/>
    </location>
</feature>
<sequence length="188" mass="21495">MAKENKWKEELELLKSIIEQKTPLQHGIKWGGDVYMFEGKNVIGISGFKNHFGVWFFQGKFIDDHQQKFINAQEGKTSAMLQWRMTSAEDIDEKTLLNYISQSIENEKKGIKHTPQKAKKAELTGALATHMESDLVLKKAFGTLSPGKQKEYLEFINAAKKPETQQARIVKIKPLILEGKGLNDKYKK</sequence>
<name>A0ABS9V1S9_9BACT</name>
<comment type="caution">
    <text evidence="2">The sequence shown here is derived from an EMBL/GenBank/DDBJ whole genome shotgun (WGS) entry which is preliminary data.</text>
</comment>